<evidence type="ECO:0000256" key="2">
    <source>
        <dbReference type="ARBA" id="ARBA00004401"/>
    </source>
</evidence>
<dbReference type="InterPro" id="IPR012338">
    <property type="entry name" value="Beta-lactam/transpept-like"/>
</dbReference>
<dbReference type="Pfam" id="PF00905">
    <property type="entry name" value="Transpeptidase"/>
    <property type="match status" value="1"/>
</dbReference>
<dbReference type="EC" id="3.4.16.4" evidence="6"/>
<dbReference type="GO" id="GO:0009002">
    <property type="term" value="F:serine-type D-Ala-D-Ala carboxypeptidase activity"/>
    <property type="evidence" value="ECO:0007669"/>
    <property type="project" value="UniProtKB-EC"/>
</dbReference>
<dbReference type="GO" id="GO:0008955">
    <property type="term" value="F:peptidoglycan glycosyltransferase activity"/>
    <property type="evidence" value="ECO:0007669"/>
    <property type="project" value="UniProtKB-EC"/>
</dbReference>
<dbReference type="InterPro" id="IPR050396">
    <property type="entry name" value="Glycosyltr_51/Transpeptidase"/>
</dbReference>
<dbReference type="EC" id="2.4.99.28" evidence="24"/>
<protein>
    <recommendedName>
        <fullName evidence="7">Penicillin-binding protein 1A</fullName>
        <ecNumber evidence="24">2.4.99.28</ecNumber>
        <ecNumber evidence="6">3.4.16.4</ecNumber>
    </recommendedName>
</protein>
<keyword evidence="11" id="KW-0328">Glycosyltransferase</keyword>
<comment type="pathway">
    <text evidence="3">Cell wall biogenesis; peptidoglycan biosynthesis.</text>
</comment>
<dbReference type="RefSeq" id="WP_308459367.1">
    <property type="nucleotide sequence ID" value="NZ_JAJEPS010000007.1"/>
</dbReference>
<evidence type="ECO:0000256" key="15">
    <source>
        <dbReference type="ARBA" id="ARBA00022960"/>
    </source>
</evidence>
<keyword evidence="18 27" id="KW-1133">Transmembrane helix</keyword>
<evidence type="ECO:0000256" key="7">
    <source>
        <dbReference type="ARBA" id="ARBA00018638"/>
    </source>
</evidence>
<feature type="transmembrane region" description="Helical" evidence="27">
    <location>
        <begin position="21"/>
        <end position="45"/>
    </location>
</feature>
<feature type="domain" description="Penicillin-binding protein transpeptidase" evidence="28">
    <location>
        <begin position="364"/>
        <end position="599"/>
    </location>
</feature>
<evidence type="ECO:0000256" key="27">
    <source>
        <dbReference type="SAM" id="Phobius"/>
    </source>
</evidence>
<comment type="pathway">
    <text evidence="26">Glycan biosynthesis.</text>
</comment>
<evidence type="ECO:0000256" key="10">
    <source>
        <dbReference type="ARBA" id="ARBA00022670"/>
    </source>
</evidence>
<proteinExistence type="inferred from homology"/>
<dbReference type="GO" id="GO:0030288">
    <property type="term" value="C:outer membrane-bounded periplasmic space"/>
    <property type="evidence" value="ECO:0007669"/>
    <property type="project" value="TreeGrafter"/>
</dbReference>
<dbReference type="GO" id="GO:0005886">
    <property type="term" value="C:plasma membrane"/>
    <property type="evidence" value="ECO:0007669"/>
    <property type="project" value="UniProtKB-SubCell"/>
</dbReference>
<evidence type="ECO:0000256" key="14">
    <source>
        <dbReference type="ARBA" id="ARBA00022801"/>
    </source>
</evidence>
<comment type="catalytic activity">
    <reaction evidence="23">
        <text>Preferential cleavage: (Ac)2-L-Lys-D-Ala-|-D-Ala. Also transpeptidation of peptidyl-alanyl moieties that are N-acyl substituents of D-alanine.</text>
        <dbReference type="EC" id="3.4.16.4"/>
    </reaction>
</comment>
<evidence type="ECO:0000256" key="26">
    <source>
        <dbReference type="ARBA" id="ARBA00060592"/>
    </source>
</evidence>
<dbReference type="SUPFAM" id="SSF53955">
    <property type="entry name" value="Lysozyme-like"/>
    <property type="match status" value="1"/>
</dbReference>
<evidence type="ECO:0000259" key="28">
    <source>
        <dbReference type="Pfam" id="PF00905"/>
    </source>
</evidence>
<keyword evidence="22" id="KW-0961">Cell wall biogenesis/degradation</keyword>
<evidence type="ECO:0000256" key="13">
    <source>
        <dbReference type="ARBA" id="ARBA00022692"/>
    </source>
</evidence>
<comment type="subcellular location">
    <subcellularLocation>
        <location evidence="2">Cell membrane</location>
        <topology evidence="2">Single-pass type II membrane protein</topology>
    </subcellularLocation>
</comment>
<dbReference type="GO" id="GO:0009252">
    <property type="term" value="P:peptidoglycan biosynthetic process"/>
    <property type="evidence" value="ECO:0007669"/>
    <property type="project" value="UniProtKB-KW"/>
</dbReference>
<evidence type="ECO:0000256" key="24">
    <source>
        <dbReference type="ARBA" id="ARBA00044770"/>
    </source>
</evidence>
<keyword evidence="8" id="KW-1003">Cell membrane</keyword>
<dbReference type="GO" id="GO:0006508">
    <property type="term" value="P:proteolysis"/>
    <property type="evidence" value="ECO:0007669"/>
    <property type="project" value="UniProtKB-KW"/>
</dbReference>
<dbReference type="InterPro" id="IPR036950">
    <property type="entry name" value="PBP_transglycosylase"/>
</dbReference>
<keyword evidence="12" id="KW-0808">Transferase</keyword>
<dbReference type="NCBIfam" id="TIGR02074">
    <property type="entry name" value="PBP_1a_fam"/>
    <property type="match status" value="1"/>
</dbReference>
<dbReference type="Proteomes" id="UP001198220">
    <property type="component" value="Unassembled WGS sequence"/>
</dbReference>
<reference evidence="30 31" key="1">
    <citation type="submission" date="2021-10" db="EMBL/GenBank/DDBJ databases">
        <title>Anaerobic single-cell dispensing facilitates the cultivation of human gut bacteria.</title>
        <authorList>
            <person name="Afrizal A."/>
        </authorList>
    </citation>
    <scope>NUCLEOTIDE SEQUENCE [LARGE SCALE GENOMIC DNA]</scope>
    <source>
        <strain evidence="30 31">CLA-AA-H276</strain>
    </source>
</reference>
<evidence type="ECO:0000256" key="12">
    <source>
        <dbReference type="ARBA" id="ARBA00022679"/>
    </source>
</evidence>
<keyword evidence="17" id="KW-0573">Peptidoglycan synthesis</keyword>
<keyword evidence="10" id="KW-0645">Protease</keyword>
<evidence type="ECO:0000256" key="5">
    <source>
        <dbReference type="ARBA" id="ARBA00007739"/>
    </source>
</evidence>
<evidence type="ECO:0000256" key="6">
    <source>
        <dbReference type="ARBA" id="ARBA00012448"/>
    </source>
</evidence>
<keyword evidence="16" id="KW-0735">Signal-anchor</keyword>
<dbReference type="PANTHER" id="PTHR32282">
    <property type="entry name" value="BINDING PROTEIN TRANSPEPTIDASE, PUTATIVE-RELATED"/>
    <property type="match status" value="1"/>
</dbReference>
<evidence type="ECO:0000256" key="21">
    <source>
        <dbReference type="ARBA" id="ARBA00023268"/>
    </source>
</evidence>
<evidence type="ECO:0000256" key="3">
    <source>
        <dbReference type="ARBA" id="ARBA00004752"/>
    </source>
</evidence>
<evidence type="ECO:0000256" key="25">
    <source>
        <dbReference type="ARBA" id="ARBA00049902"/>
    </source>
</evidence>
<evidence type="ECO:0000256" key="11">
    <source>
        <dbReference type="ARBA" id="ARBA00022676"/>
    </source>
</evidence>
<keyword evidence="14" id="KW-0378">Hydrolase</keyword>
<dbReference type="Gene3D" id="3.40.710.10">
    <property type="entry name" value="DD-peptidase/beta-lactamase superfamily"/>
    <property type="match status" value="1"/>
</dbReference>
<evidence type="ECO:0000256" key="20">
    <source>
        <dbReference type="ARBA" id="ARBA00023251"/>
    </source>
</evidence>
<evidence type="ECO:0000256" key="16">
    <source>
        <dbReference type="ARBA" id="ARBA00022968"/>
    </source>
</evidence>
<evidence type="ECO:0000256" key="17">
    <source>
        <dbReference type="ARBA" id="ARBA00022984"/>
    </source>
</evidence>
<sequence>MENEEPLKKKRRKKKKRKKDMGNLFFNITQLAILCIFLGVCFIIFQTGYIQKIFQLHQEAQQIMETSTAADFQTDQQGEVYDKDGNLIALLKNDRNLIYLTSDEIPDTVKEAFVSIEDKRFYKHHGFDPLAIIRAAKSIISSESITQGGSTITQQLARNIYLTHTVRWERKVEEIFIAMALEKKYSKEELLEFYINNIYFSNGYYGIQAASQGYFNKDASDLSLSQAAFLCAIPNSPSLYDPLKHKDDTLTRRDLILKNMLDDGMISESDCQTALNEQITLDNSSPQFTRTWAHTYIYECATRALMEATGEDYDTCHEKLYTGGYRVYTSIDMDAQALLQDTIDNELEAYNTMNSNGTYALQASAVTIDNETGLVTAIVGGRSQEGVSQDYNRAYLSFRQPGSSIKPLIVYTPALERGYSASSTVIDSKEVDGPSNSGNRYAGAISLRTAVEQSKNTVAYKLFKELTPEVGISYLLDMNFSSIKDTDYTPAAALGGLTTGASSLEMTAAYATLENEGVYRQPTCITMITDMDGNIVVMPEQEEKQVYQSSAAHEMTNILEGVLTRGTAHGNAIPGMPCAGKTGTTNDNLDGWFVGYTGYYTTGVWVGFDSPRSAKALSGASYPLAIWNTYMTELHQGLTSKALND</sequence>
<dbReference type="InterPro" id="IPR001264">
    <property type="entry name" value="Glyco_trans_51"/>
</dbReference>
<evidence type="ECO:0000256" key="23">
    <source>
        <dbReference type="ARBA" id="ARBA00034000"/>
    </source>
</evidence>
<evidence type="ECO:0000256" key="8">
    <source>
        <dbReference type="ARBA" id="ARBA00022475"/>
    </source>
</evidence>
<dbReference type="Gene3D" id="1.10.3810.10">
    <property type="entry name" value="Biosynthetic peptidoglycan transglycosylase-like"/>
    <property type="match status" value="1"/>
</dbReference>
<gene>
    <name evidence="30" type="ORF">LKD36_08660</name>
</gene>
<dbReference type="EMBL" id="JAJEPS010000007">
    <property type="protein sequence ID" value="MCC2126250.1"/>
    <property type="molecule type" value="Genomic_DNA"/>
</dbReference>
<dbReference type="Pfam" id="PF00912">
    <property type="entry name" value="Transgly"/>
    <property type="match status" value="1"/>
</dbReference>
<dbReference type="PANTHER" id="PTHR32282:SF11">
    <property type="entry name" value="PENICILLIN-BINDING PROTEIN 1B"/>
    <property type="match status" value="1"/>
</dbReference>
<dbReference type="GO" id="GO:0046677">
    <property type="term" value="P:response to antibiotic"/>
    <property type="evidence" value="ECO:0007669"/>
    <property type="project" value="UniProtKB-KW"/>
</dbReference>
<dbReference type="SUPFAM" id="SSF56601">
    <property type="entry name" value="beta-lactamase/transpeptidase-like"/>
    <property type="match status" value="1"/>
</dbReference>
<evidence type="ECO:0000256" key="1">
    <source>
        <dbReference type="ARBA" id="ARBA00002624"/>
    </source>
</evidence>
<dbReference type="GO" id="GO:0008658">
    <property type="term" value="F:penicillin binding"/>
    <property type="evidence" value="ECO:0007669"/>
    <property type="project" value="InterPro"/>
</dbReference>
<evidence type="ECO:0000259" key="29">
    <source>
        <dbReference type="Pfam" id="PF00912"/>
    </source>
</evidence>
<comment type="similarity">
    <text evidence="4">In the C-terminal section; belongs to the transpeptidase family.</text>
</comment>
<comment type="function">
    <text evidence="1">Cell wall formation. Synthesis of cross-linked peptidoglycan from the lipid intermediates. The enzyme has a penicillin-insensitive transglycosylase N-terminal domain (formation of linear glycan strands) and a penicillin-sensitive transpeptidase C-terminal domain (cross-linking of the peptide subunits).</text>
</comment>
<evidence type="ECO:0000313" key="31">
    <source>
        <dbReference type="Proteomes" id="UP001198220"/>
    </source>
</evidence>
<dbReference type="InterPro" id="IPR001460">
    <property type="entry name" value="PCN-bd_Tpept"/>
</dbReference>
<keyword evidence="31" id="KW-1185">Reference proteome</keyword>
<feature type="domain" description="Glycosyl transferase family 51" evidence="29">
    <location>
        <begin position="85"/>
        <end position="260"/>
    </location>
</feature>
<comment type="similarity">
    <text evidence="5">In the N-terminal section; belongs to the glycosyltransferase 51 family.</text>
</comment>
<dbReference type="FunFam" id="1.10.3810.10:FF:000001">
    <property type="entry name" value="Penicillin-binding protein 1A"/>
    <property type="match status" value="1"/>
</dbReference>
<keyword evidence="20" id="KW-0046">Antibiotic resistance</keyword>
<evidence type="ECO:0000256" key="18">
    <source>
        <dbReference type="ARBA" id="ARBA00022989"/>
    </source>
</evidence>
<keyword evidence="21" id="KW-0511">Multifunctional enzyme</keyword>
<keyword evidence="15" id="KW-0133">Cell shape</keyword>
<keyword evidence="9" id="KW-0121">Carboxypeptidase</keyword>
<keyword evidence="19 27" id="KW-0472">Membrane</keyword>
<dbReference type="AlphaFoldDB" id="A0AAE3A9E3"/>
<dbReference type="GO" id="GO:0071555">
    <property type="term" value="P:cell wall organization"/>
    <property type="evidence" value="ECO:0007669"/>
    <property type="project" value="UniProtKB-KW"/>
</dbReference>
<evidence type="ECO:0000256" key="4">
    <source>
        <dbReference type="ARBA" id="ARBA00007090"/>
    </source>
</evidence>
<evidence type="ECO:0000256" key="19">
    <source>
        <dbReference type="ARBA" id="ARBA00023136"/>
    </source>
</evidence>
<dbReference type="GO" id="GO:0008360">
    <property type="term" value="P:regulation of cell shape"/>
    <property type="evidence" value="ECO:0007669"/>
    <property type="project" value="UniProtKB-KW"/>
</dbReference>
<comment type="catalytic activity">
    <reaction evidence="25">
        <text>[GlcNAc-(1-&gt;4)-Mur2Ac(oyl-L-Ala-gamma-D-Glu-L-Lys-D-Ala-D-Ala)](n)-di-trans,octa-cis-undecaprenyl diphosphate + beta-D-GlcNAc-(1-&gt;4)-Mur2Ac(oyl-L-Ala-gamma-D-Glu-L-Lys-D-Ala-D-Ala)-di-trans,octa-cis-undecaprenyl diphosphate = [GlcNAc-(1-&gt;4)-Mur2Ac(oyl-L-Ala-gamma-D-Glu-L-Lys-D-Ala-D-Ala)](n+1)-di-trans,octa-cis-undecaprenyl diphosphate + di-trans,octa-cis-undecaprenyl diphosphate + H(+)</text>
        <dbReference type="Rhea" id="RHEA:23708"/>
        <dbReference type="Rhea" id="RHEA-COMP:9602"/>
        <dbReference type="Rhea" id="RHEA-COMP:9603"/>
        <dbReference type="ChEBI" id="CHEBI:15378"/>
        <dbReference type="ChEBI" id="CHEBI:58405"/>
        <dbReference type="ChEBI" id="CHEBI:60033"/>
        <dbReference type="ChEBI" id="CHEBI:78435"/>
        <dbReference type="EC" id="2.4.99.28"/>
    </reaction>
</comment>
<keyword evidence="13 27" id="KW-0812">Transmembrane</keyword>
<evidence type="ECO:0000256" key="22">
    <source>
        <dbReference type="ARBA" id="ARBA00023316"/>
    </source>
</evidence>
<accession>A0AAE3A9E3</accession>
<evidence type="ECO:0000313" key="30">
    <source>
        <dbReference type="EMBL" id="MCC2126250.1"/>
    </source>
</evidence>
<name>A0AAE3A9E3_9FIRM</name>
<comment type="caution">
    <text evidence="30">The sequence shown here is derived from an EMBL/GenBank/DDBJ whole genome shotgun (WGS) entry which is preliminary data.</text>
</comment>
<evidence type="ECO:0000256" key="9">
    <source>
        <dbReference type="ARBA" id="ARBA00022645"/>
    </source>
</evidence>
<organism evidence="30 31">
    <name type="scientific">Hominiventricola filiformis</name>
    <dbReference type="NCBI Taxonomy" id="2885352"/>
    <lineage>
        <taxon>Bacteria</taxon>
        <taxon>Bacillati</taxon>
        <taxon>Bacillota</taxon>
        <taxon>Clostridia</taxon>
        <taxon>Lachnospirales</taxon>
        <taxon>Lachnospiraceae</taxon>
        <taxon>Hominiventricola</taxon>
    </lineage>
</organism>
<dbReference type="InterPro" id="IPR023346">
    <property type="entry name" value="Lysozyme-like_dom_sf"/>
</dbReference>